<organism evidence="1 2">
    <name type="scientific">Microtus ochrogaster</name>
    <name type="common">Prairie vole</name>
    <dbReference type="NCBI Taxonomy" id="79684"/>
    <lineage>
        <taxon>Eukaryota</taxon>
        <taxon>Metazoa</taxon>
        <taxon>Chordata</taxon>
        <taxon>Craniata</taxon>
        <taxon>Vertebrata</taxon>
        <taxon>Euteleostomi</taxon>
        <taxon>Mammalia</taxon>
        <taxon>Eutheria</taxon>
        <taxon>Euarchontoglires</taxon>
        <taxon>Glires</taxon>
        <taxon>Rodentia</taxon>
        <taxon>Myomorpha</taxon>
        <taxon>Muroidea</taxon>
        <taxon>Cricetidae</taxon>
        <taxon>Arvicolinae</taxon>
        <taxon>Microtus</taxon>
    </lineage>
</organism>
<dbReference type="EMBL" id="JAATJU010012500">
    <property type="protein sequence ID" value="KAH0518117.1"/>
    <property type="molecule type" value="Genomic_DNA"/>
</dbReference>
<protein>
    <submittedName>
        <fullName evidence="1">WD40 repeat-containing protein SMU1</fullName>
    </submittedName>
</protein>
<evidence type="ECO:0000313" key="2">
    <source>
        <dbReference type="Proteomes" id="UP000710432"/>
    </source>
</evidence>
<proteinExistence type="predicted"/>
<gene>
    <name evidence="1" type="ORF">LTLLF_117130</name>
</gene>
<accession>A0A8J6GX28</accession>
<dbReference type="Gene3D" id="2.130.10.10">
    <property type="entry name" value="YVTN repeat-like/Quinoprotein amine dehydrogenase"/>
    <property type="match status" value="1"/>
</dbReference>
<name>A0A8J6GX28_MICOH</name>
<dbReference type="InterPro" id="IPR015943">
    <property type="entry name" value="WD40/YVTN_repeat-like_dom_sf"/>
</dbReference>
<evidence type="ECO:0000313" key="1">
    <source>
        <dbReference type="EMBL" id="KAH0518117.1"/>
    </source>
</evidence>
<reference evidence="1" key="1">
    <citation type="submission" date="2020-03" db="EMBL/GenBank/DDBJ databases">
        <title>Studies in the Genomics of Life Span.</title>
        <authorList>
            <person name="Glass D."/>
        </authorList>
    </citation>
    <scope>NUCLEOTIDE SEQUENCE</scope>
    <source>
        <strain evidence="1">LTLLF</strain>
        <tissue evidence="1">Muscle</tissue>
    </source>
</reference>
<dbReference type="AlphaFoldDB" id="A0A8J6GX28"/>
<comment type="caution">
    <text evidence="1">The sequence shown here is derived from an EMBL/GenBank/DDBJ whole genome shotgun (WGS) entry which is preliminary data.</text>
</comment>
<sequence>MERVCVQFPPDGQYLVTGCVEEWNFTTEKTGILDLKCRAQDNSMMTDDAVLCMWFSRDAQTSAPGAHDGAFKFDIGFKAANGEHLPGALGCGASFVDAPLCTCQMNSRIRGSEAQPELLIGEIGCNWVEELHSQSASK</sequence>
<dbReference type="Proteomes" id="UP000710432">
    <property type="component" value="Unassembled WGS sequence"/>
</dbReference>